<evidence type="ECO:0000313" key="2">
    <source>
        <dbReference type="Proteomes" id="UP000523139"/>
    </source>
</evidence>
<proteinExistence type="predicted"/>
<gene>
    <name evidence="1" type="ORF">HGQ17_08200</name>
</gene>
<dbReference type="Proteomes" id="UP000523139">
    <property type="component" value="Unassembled WGS sequence"/>
</dbReference>
<dbReference type="RefSeq" id="WP_168887457.1">
    <property type="nucleotide sequence ID" value="NZ_JABAHY010000006.1"/>
</dbReference>
<dbReference type="AlphaFoldDB" id="A0A7X8TJT6"/>
<reference evidence="1 2" key="1">
    <citation type="submission" date="2020-04" db="EMBL/GenBank/DDBJ databases">
        <title>Nesterenkonia sp. nov., isolated from marine sediment.</title>
        <authorList>
            <person name="Zhang G."/>
        </authorList>
    </citation>
    <scope>NUCLEOTIDE SEQUENCE [LARGE SCALE GENOMIC DNA]</scope>
    <source>
        <strain evidence="1 2">MY13</strain>
    </source>
</reference>
<sequence length="112" mass="12067">MAVELALLSEVAPDDSAVALALGDIDPQGKVVAFDSMQMRLLVESTQEPLLAIYSTRHVEVPDQVRQAVENPPEAFGLWTDLVIPYGADELLAREAAETLAARVGGSVHSRR</sequence>
<keyword evidence="2" id="KW-1185">Reference proteome</keyword>
<organism evidence="1 2">
    <name type="scientific">Nesterenkonia sedimenti</name>
    <dbReference type="NCBI Taxonomy" id="1463632"/>
    <lineage>
        <taxon>Bacteria</taxon>
        <taxon>Bacillati</taxon>
        <taxon>Actinomycetota</taxon>
        <taxon>Actinomycetes</taxon>
        <taxon>Micrococcales</taxon>
        <taxon>Micrococcaceae</taxon>
        <taxon>Nesterenkonia</taxon>
    </lineage>
</organism>
<dbReference type="EMBL" id="JABAHY010000006">
    <property type="protein sequence ID" value="NLS09978.1"/>
    <property type="molecule type" value="Genomic_DNA"/>
</dbReference>
<evidence type="ECO:0000313" key="1">
    <source>
        <dbReference type="EMBL" id="NLS09978.1"/>
    </source>
</evidence>
<comment type="caution">
    <text evidence="1">The sequence shown here is derived from an EMBL/GenBank/DDBJ whole genome shotgun (WGS) entry which is preliminary data.</text>
</comment>
<name>A0A7X8TJT6_9MICC</name>
<accession>A0A7X8TJT6</accession>
<protein>
    <submittedName>
        <fullName evidence="1">Uncharacterized protein</fullName>
    </submittedName>
</protein>